<protein>
    <submittedName>
        <fullName evidence="2">Uncharacterized protein</fullName>
    </submittedName>
</protein>
<sequence>MKKLLFSLIATILVSSVSFSQDFDKILNDSDFEAYLIAYDKEVKLPKDYNKIKELMSDDKIDENEIKDIHEYLGYESYDAYISNLALQANLLEKLENRYTLSQYTQEELADLFDAGFTMYKMDTIGTIGMAGTNCGRRLRNCHGLALAVAVGAHIACGPADVTIIIGLMCHSAATGAHYLMLDNCNLDYQDCIRG</sequence>
<dbReference type="OrthoDB" id="1465106at2"/>
<evidence type="ECO:0000313" key="2">
    <source>
        <dbReference type="EMBL" id="ESU23068.1"/>
    </source>
</evidence>
<dbReference type="AlphaFoldDB" id="V6S8Q0"/>
<gene>
    <name evidence="2" type="ORF">FLJC2902T_32320</name>
</gene>
<dbReference type="RefSeq" id="WP_023580758.1">
    <property type="nucleotide sequence ID" value="NZ_AVGG01000047.1"/>
</dbReference>
<feature type="signal peptide" evidence="1">
    <location>
        <begin position="1"/>
        <end position="20"/>
    </location>
</feature>
<keyword evidence="1" id="KW-0732">Signal</keyword>
<dbReference type="EMBL" id="AVGG01000047">
    <property type="protein sequence ID" value="ESU23068.1"/>
    <property type="molecule type" value="Genomic_DNA"/>
</dbReference>
<dbReference type="eggNOG" id="ENOG5030ZG4">
    <property type="taxonomic scope" value="Bacteria"/>
</dbReference>
<name>V6S8Q0_9FLAO</name>
<organism evidence="2 3">
    <name type="scientific">Flavobacterium limnosediminis JC2902</name>
    <dbReference type="NCBI Taxonomy" id="1341181"/>
    <lineage>
        <taxon>Bacteria</taxon>
        <taxon>Pseudomonadati</taxon>
        <taxon>Bacteroidota</taxon>
        <taxon>Flavobacteriia</taxon>
        <taxon>Flavobacteriales</taxon>
        <taxon>Flavobacteriaceae</taxon>
        <taxon>Flavobacterium</taxon>
    </lineage>
</organism>
<dbReference type="PATRIC" id="fig|1341181.4.peg.3169"/>
<keyword evidence="3" id="KW-1185">Reference proteome</keyword>
<reference evidence="2 3" key="1">
    <citation type="submission" date="2013-08" db="EMBL/GenBank/DDBJ databases">
        <title>Flavobacterium limnosediminis JC2902 genome sequencing.</title>
        <authorList>
            <person name="Lee K."/>
            <person name="Yi H."/>
            <person name="Park S."/>
            <person name="Chun J."/>
        </authorList>
    </citation>
    <scope>NUCLEOTIDE SEQUENCE [LARGE SCALE GENOMIC DNA]</scope>
    <source>
        <strain evidence="2 3">JC2902</strain>
    </source>
</reference>
<evidence type="ECO:0000256" key="1">
    <source>
        <dbReference type="SAM" id="SignalP"/>
    </source>
</evidence>
<dbReference type="Proteomes" id="UP000018004">
    <property type="component" value="Unassembled WGS sequence"/>
</dbReference>
<comment type="caution">
    <text evidence="2">The sequence shown here is derived from an EMBL/GenBank/DDBJ whole genome shotgun (WGS) entry which is preliminary data.</text>
</comment>
<evidence type="ECO:0000313" key="3">
    <source>
        <dbReference type="Proteomes" id="UP000018004"/>
    </source>
</evidence>
<accession>V6S8Q0</accession>
<feature type="chain" id="PRO_5004750390" evidence="1">
    <location>
        <begin position="21"/>
        <end position="195"/>
    </location>
</feature>
<proteinExistence type="predicted"/>